<dbReference type="OrthoDB" id="9804603at2"/>
<keyword evidence="1" id="KW-0479">Metal-binding</keyword>
<evidence type="ECO:0000313" key="5">
    <source>
        <dbReference type="EMBL" id="EHI54959.1"/>
    </source>
</evidence>
<organism evidence="5 6">
    <name type="scientific">Johnsonella ignava ATCC 51276</name>
    <dbReference type="NCBI Taxonomy" id="679200"/>
    <lineage>
        <taxon>Bacteria</taxon>
        <taxon>Bacillati</taxon>
        <taxon>Bacillota</taxon>
        <taxon>Clostridia</taxon>
        <taxon>Lachnospirales</taxon>
        <taxon>Lachnospiraceae</taxon>
        <taxon>Johnsonella</taxon>
    </lineage>
</organism>
<evidence type="ECO:0000256" key="2">
    <source>
        <dbReference type="ARBA" id="ARBA00023004"/>
    </source>
</evidence>
<reference evidence="5 6" key="1">
    <citation type="submission" date="2011-08" db="EMBL/GenBank/DDBJ databases">
        <title>The Genome Sequence of Johnsonella ignava ATCC 51276.</title>
        <authorList>
            <consortium name="The Broad Institute Genome Sequencing Platform"/>
            <person name="Earl A."/>
            <person name="Ward D."/>
            <person name="Feldgarden M."/>
            <person name="Gevers D."/>
            <person name="Izard J."/>
            <person name="Blanton J.M."/>
            <person name="Baranova O.V."/>
            <person name="Dewhirst F.E."/>
            <person name="Young S.K."/>
            <person name="Zeng Q."/>
            <person name="Gargeya S."/>
            <person name="Fitzgerald M."/>
            <person name="Haas B."/>
            <person name="Abouelleil A."/>
            <person name="Alvarado L."/>
            <person name="Arachchi H.M."/>
            <person name="Berlin A."/>
            <person name="Brown A."/>
            <person name="Chapman S.B."/>
            <person name="Chen Z."/>
            <person name="Dunbar C."/>
            <person name="Freedman E."/>
            <person name="Gearin G."/>
            <person name="Gellesch M."/>
            <person name="Goldberg J."/>
            <person name="Griggs A."/>
            <person name="Gujja S."/>
            <person name="Heiman D."/>
            <person name="Howarth C."/>
            <person name="Larson L."/>
            <person name="Lui A."/>
            <person name="MacDonald P.J.P."/>
            <person name="Montmayeur A."/>
            <person name="Murphy C."/>
            <person name="Neiman D."/>
            <person name="Pearson M."/>
            <person name="Priest M."/>
            <person name="Roberts A."/>
            <person name="Saif S."/>
            <person name="Shea T."/>
            <person name="Shenoy N."/>
            <person name="Sisk P."/>
            <person name="Stolte C."/>
            <person name="Sykes S."/>
            <person name="Wortman J."/>
            <person name="Nusbaum C."/>
            <person name="Birren B."/>
        </authorList>
    </citation>
    <scope>NUCLEOTIDE SEQUENCE [LARGE SCALE GENOMIC DNA]</scope>
    <source>
        <strain evidence="5 6">ATCC 51276</strain>
    </source>
</reference>
<name>G5GJR6_9FIRM</name>
<gene>
    <name evidence="5" type="ORF">HMPREF9333_01806</name>
</gene>
<dbReference type="STRING" id="679200.HMPREF9333_01806"/>
<dbReference type="GO" id="GO:0046872">
    <property type="term" value="F:metal ion binding"/>
    <property type="evidence" value="ECO:0007669"/>
    <property type="project" value="UniProtKB-KW"/>
</dbReference>
<dbReference type="PANTHER" id="PTHR43122">
    <property type="entry name" value="FERREDOXIN SUBUNIT OF PYRUVATE:FLAVODOXIN OXIDOREDUCTASE-RELATED"/>
    <property type="match status" value="1"/>
</dbReference>
<dbReference type="SUPFAM" id="SSF54862">
    <property type="entry name" value="4Fe-4S ferredoxins"/>
    <property type="match status" value="1"/>
</dbReference>
<dbReference type="EMBL" id="ACZL01000031">
    <property type="protein sequence ID" value="EHI54959.1"/>
    <property type="molecule type" value="Genomic_DNA"/>
</dbReference>
<dbReference type="eggNOG" id="COG1143">
    <property type="taxonomic scope" value="Bacteria"/>
</dbReference>
<dbReference type="InterPro" id="IPR017896">
    <property type="entry name" value="4Fe4S_Fe-S-bd"/>
</dbReference>
<comment type="caution">
    <text evidence="5">The sequence shown here is derived from an EMBL/GenBank/DDBJ whole genome shotgun (WGS) entry which is preliminary data.</text>
</comment>
<sequence length="78" mass="8669">MARRGKVTFNDYLCKGCELCIAVCPVKIISLSKTRINSKGYHPAEIEEMEKCIACTNCATICPDSVITVETVELEEVR</sequence>
<dbReference type="InterPro" id="IPR017900">
    <property type="entry name" value="4Fe4S_Fe_S_CS"/>
</dbReference>
<keyword evidence="3" id="KW-0411">Iron-sulfur</keyword>
<dbReference type="Gene3D" id="3.30.70.3270">
    <property type="match status" value="1"/>
</dbReference>
<dbReference type="PROSITE" id="PS00198">
    <property type="entry name" value="4FE4S_FER_1"/>
    <property type="match status" value="1"/>
</dbReference>
<dbReference type="Pfam" id="PF12838">
    <property type="entry name" value="Fer4_7"/>
    <property type="match status" value="1"/>
</dbReference>
<evidence type="ECO:0000256" key="1">
    <source>
        <dbReference type="ARBA" id="ARBA00022723"/>
    </source>
</evidence>
<evidence type="ECO:0000256" key="3">
    <source>
        <dbReference type="ARBA" id="ARBA00023014"/>
    </source>
</evidence>
<proteinExistence type="predicted"/>
<dbReference type="Proteomes" id="UP000003011">
    <property type="component" value="Unassembled WGS sequence"/>
</dbReference>
<keyword evidence="2" id="KW-0408">Iron</keyword>
<dbReference type="PROSITE" id="PS51379">
    <property type="entry name" value="4FE4S_FER_2"/>
    <property type="match status" value="2"/>
</dbReference>
<accession>G5GJR6</accession>
<dbReference type="AlphaFoldDB" id="G5GJR6"/>
<dbReference type="PANTHER" id="PTHR43122:SF2">
    <property type="entry name" value="FERREDOXIN SUBUNIT OF PYRUVATE:FLAVODOXIN OXIDOREDUCTASE"/>
    <property type="match status" value="1"/>
</dbReference>
<evidence type="ECO:0000259" key="4">
    <source>
        <dbReference type="PROSITE" id="PS51379"/>
    </source>
</evidence>
<dbReference type="Gene3D" id="3.30.70.20">
    <property type="match status" value="1"/>
</dbReference>
<evidence type="ECO:0000313" key="6">
    <source>
        <dbReference type="Proteomes" id="UP000003011"/>
    </source>
</evidence>
<dbReference type="PATRIC" id="fig|679200.3.peg.1910"/>
<dbReference type="HOGENOM" id="CLU_139698_5_3_9"/>
<dbReference type="GO" id="GO:0051536">
    <property type="term" value="F:iron-sulfur cluster binding"/>
    <property type="evidence" value="ECO:0007669"/>
    <property type="project" value="UniProtKB-KW"/>
</dbReference>
<keyword evidence="6" id="KW-1185">Reference proteome</keyword>
<protein>
    <recommendedName>
        <fullName evidence="4">4Fe-4S ferredoxin-type domain-containing protein</fullName>
    </recommendedName>
</protein>
<feature type="domain" description="4Fe-4S ferredoxin-type" evidence="4">
    <location>
        <begin position="42"/>
        <end position="72"/>
    </location>
</feature>
<dbReference type="RefSeq" id="WP_005541597.1">
    <property type="nucleotide sequence ID" value="NZ_JH378836.1"/>
</dbReference>
<feature type="domain" description="4Fe-4S ferredoxin-type" evidence="4">
    <location>
        <begin position="5"/>
        <end position="34"/>
    </location>
</feature>